<dbReference type="PANTHER" id="PTHR43214">
    <property type="entry name" value="TWO-COMPONENT RESPONSE REGULATOR"/>
    <property type="match status" value="1"/>
</dbReference>
<dbReference type="InterPro" id="IPR016032">
    <property type="entry name" value="Sig_transdc_resp-reg_C-effctor"/>
</dbReference>
<dbReference type="Gene3D" id="1.10.10.10">
    <property type="entry name" value="Winged helix-like DNA-binding domain superfamily/Winged helix DNA-binding domain"/>
    <property type="match status" value="1"/>
</dbReference>
<dbReference type="Pfam" id="PF00196">
    <property type="entry name" value="GerE"/>
    <property type="match status" value="1"/>
</dbReference>
<dbReference type="InterPro" id="IPR036388">
    <property type="entry name" value="WH-like_DNA-bd_sf"/>
</dbReference>
<protein>
    <submittedName>
        <fullName evidence="3">ATP/maltotriose-dependent transcriptional regulator MalT</fullName>
    </submittedName>
</protein>
<proteinExistence type="predicted"/>
<dbReference type="SUPFAM" id="SSF46894">
    <property type="entry name" value="C-terminal effector domain of the bipartite response regulators"/>
    <property type="match status" value="1"/>
</dbReference>
<dbReference type="Gene3D" id="1.25.40.10">
    <property type="entry name" value="Tetratricopeptide repeat domain"/>
    <property type="match status" value="2"/>
</dbReference>
<dbReference type="InterPro" id="IPR019734">
    <property type="entry name" value="TPR_rpt"/>
</dbReference>
<dbReference type="InterPro" id="IPR000792">
    <property type="entry name" value="Tscrpt_reg_LuxR_C"/>
</dbReference>
<dbReference type="InterPro" id="IPR039420">
    <property type="entry name" value="WalR-like"/>
</dbReference>
<dbReference type="InterPro" id="IPR011990">
    <property type="entry name" value="TPR-like_helical_dom_sf"/>
</dbReference>
<dbReference type="SMART" id="SM00421">
    <property type="entry name" value="HTH_LUXR"/>
    <property type="match status" value="1"/>
</dbReference>
<evidence type="ECO:0000313" key="3">
    <source>
        <dbReference type="EMBL" id="NYI44795.1"/>
    </source>
</evidence>
<dbReference type="CDD" id="cd06170">
    <property type="entry name" value="LuxR_C_like"/>
    <property type="match status" value="1"/>
</dbReference>
<dbReference type="Proteomes" id="UP000562045">
    <property type="component" value="Unassembled WGS sequence"/>
</dbReference>
<dbReference type="GO" id="GO:0006355">
    <property type="term" value="P:regulation of DNA-templated transcription"/>
    <property type="evidence" value="ECO:0007669"/>
    <property type="project" value="InterPro"/>
</dbReference>
<dbReference type="GO" id="GO:0003677">
    <property type="term" value="F:DNA binding"/>
    <property type="evidence" value="ECO:0007669"/>
    <property type="project" value="UniProtKB-KW"/>
</dbReference>
<name>A0A7Y9ZH74_9ACTN</name>
<organism evidence="3 4">
    <name type="scientific">Nocardioides aromaticivorans</name>
    <dbReference type="NCBI Taxonomy" id="200618"/>
    <lineage>
        <taxon>Bacteria</taxon>
        <taxon>Bacillati</taxon>
        <taxon>Actinomycetota</taxon>
        <taxon>Actinomycetes</taxon>
        <taxon>Propionibacteriales</taxon>
        <taxon>Nocardioidaceae</taxon>
        <taxon>Nocardioides</taxon>
    </lineage>
</organism>
<dbReference type="PROSITE" id="PS00622">
    <property type="entry name" value="HTH_LUXR_1"/>
    <property type="match status" value="1"/>
</dbReference>
<evidence type="ECO:0000256" key="1">
    <source>
        <dbReference type="ARBA" id="ARBA00023125"/>
    </source>
</evidence>
<keyword evidence="1" id="KW-0238">DNA-binding</keyword>
<dbReference type="RefSeq" id="WP_179648558.1">
    <property type="nucleotide sequence ID" value="NZ_JACBZM010000001.1"/>
</dbReference>
<dbReference type="PROSITE" id="PS50043">
    <property type="entry name" value="HTH_LUXR_2"/>
    <property type="match status" value="1"/>
</dbReference>
<dbReference type="EMBL" id="JACBZM010000001">
    <property type="protein sequence ID" value="NYI44795.1"/>
    <property type="molecule type" value="Genomic_DNA"/>
</dbReference>
<feature type="domain" description="HTH luxR-type" evidence="2">
    <location>
        <begin position="466"/>
        <end position="531"/>
    </location>
</feature>
<evidence type="ECO:0000259" key="2">
    <source>
        <dbReference type="PROSITE" id="PS50043"/>
    </source>
</evidence>
<sequence length="533" mass="56820">MSLEAARQAYDARAWPDARRAYAAADPAGARDLEQWGLAAFLTGELAEAAAVRERAHRAHLAEGDLHGASRVAFWLGLTANFRGDQGQARGWWGLMRSVQGDRFEASVWRGYEQLTATMAHLHSGHAAEALELATGLAGIAEEHDDTDLRVFSGLAHGQALLASGELARGLAELDATMVRATATGVTPQAVGIVYCAIVANCKACLDVERSVEWTRVLDEWCAAQPGLVPFQGACIVHRSEVHQLRGDWARAIAEVDGLIAHPGPNQNTIGEAHYVRAELHRLRGEYDAAESAYRAALAHGKDPQPGLALMRLAQGRTDSALLSLRRALEEPGAPQLRTRLWPALLEVALAAGDLTCASEASARLDEAAASAPDAAFLRAAASAARGRLALHRGAPQEALGALRAALEGFRATGSPWDAARCRVAIADACDALGDHETARLERDAARATFTSLGAQPELDRLDKVTRTERHGLTGREAEVLRLVASGATNRGIADQLVLSEKTVARHLANIFAKIDVTNRAAATAWAHQHGLA</sequence>
<gene>
    <name evidence="3" type="ORF">BJ993_001875</name>
</gene>
<dbReference type="PRINTS" id="PR00038">
    <property type="entry name" value="HTHLUXR"/>
</dbReference>
<comment type="caution">
    <text evidence="3">The sequence shown here is derived from an EMBL/GenBank/DDBJ whole genome shotgun (WGS) entry which is preliminary data.</text>
</comment>
<accession>A0A7Y9ZH74</accession>
<reference evidence="3 4" key="1">
    <citation type="submission" date="2020-07" db="EMBL/GenBank/DDBJ databases">
        <title>Sequencing the genomes of 1000 actinobacteria strains.</title>
        <authorList>
            <person name="Klenk H.-P."/>
        </authorList>
    </citation>
    <scope>NUCLEOTIDE SEQUENCE [LARGE SCALE GENOMIC DNA]</scope>
    <source>
        <strain evidence="3 4">DSM 15131</strain>
    </source>
</reference>
<dbReference type="SMART" id="SM00028">
    <property type="entry name" value="TPR"/>
    <property type="match status" value="2"/>
</dbReference>
<dbReference type="SUPFAM" id="SSF48452">
    <property type="entry name" value="TPR-like"/>
    <property type="match status" value="2"/>
</dbReference>
<dbReference type="AlphaFoldDB" id="A0A7Y9ZH74"/>
<evidence type="ECO:0000313" key="4">
    <source>
        <dbReference type="Proteomes" id="UP000562045"/>
    </source>
</evidence>